<dbReference type="InterPro" id="IPR048445">
    <property type="entry name" value="DncV-like_NTFase"/>
</dbReference>
<evidence type="ECO:0000256" key="11">
    <source>
        <dbReference type="SAM" id="MobiDB-lite"/>
    </source>
</evidence>
<name>A0A9E7A0U6_9HYPH</name>
<dbReference type="GO" id="GO:0016779">
    <property type="term" value="F:nucleotidyltransferase activity"/>
    <property type="evidence" value="ECO:0007669"/>
    <property type="project" value="UniProtKB-KW"/>
</dbReference>
<evidence type="ECO:0000256" key="10">
    <source>
        <dbReference type="ARBA" id="ARBA00048304"/>
    </source>
</evidence>
<protein>
    <recommendedName>
        <fullName evidence="9">Cyclic GMP-AMP synthase</fullName>
    </recommendedName>
</protein>
<evidence type="ECO:0000256" key="1">
    <source>
        <dbReference type="ARBA" id="ARBA00022679"/>
    </source>
</evidence>
<evidence type="ECO:0000256" key="2">
    <source>
        <dbReference type="ARBA" id="ARBA00022695"/>
    </source>
</evidence>
<proteinExistence type="predicted"/>
<evidence type="ECO:0000313" key="14">
    <source>
        <dbReference type="Proteomes" id="UP000831684"/>
    </source>
</evidence>
<evidence type="ECO:0000256" key="7">
    <source>
        <dbReference type="ARBA" id="ARBA00023080"/>
    </source>
</evidence>
<dbReference type="RefSeq" id="WP_244451166.1">
    <property type="nucleotide sequence ID" value="NZ_CP083241.1"/>
</dbReference>
<comment type="catalytic activity">
    <reaction evidence="10">
        <text>GTP + ATP = 3',3'-cGAMP + 2 diphosphate</text>
        <dbReference type="Rhea" id="RHEA:35647"/>
        <dbReference type="ChEBI" id="CHEBI:30616"/>
        <dbReference type="ChEBI" id="CHEBI:33019"/>
        <dbReference type="ChEBI" id="CHEBI:37565"/>
        <dbReference type="ChEBI" id="CHEBI:71501"/>
    </reaction>
    <physiologicalReaction direction="left-to-right" evidence="10">
        <dbReference type="Rhea" id="RHEA:35648"/>
    </physiologicalReaction>
</comment>
<gene>
    <name evidence="13" type="ORF">K9D25_23115</name>
</gene>
<evidence type="ECO:0000256" key="5">
    <source>
        <dbReference type="ARBA" id="ARBA00022840"/>
    </source>
</evidence>
<dbReference type="GO" id="GO:0005524">
    <property type="term" value="F:ATP binding"/>
    <property type="evidence" value="ECO:0007669"/>
    <property type="project" value="UniProtKB-KW"/>
</dbReference>
<keyword evidence="8" id="KW-0051">Antiviral defense</keyword>
<dbReference type="AlphaFoldDB" id="A0A9E7A0U6"/>
<accession>A0A9E7A0U6</accession>
<keyword evidence="3" id="KW-0479">Metal-binding</keyword>
<dbReference type="EMBL" id="CP083241">
    <property type="protein sequence ID" value="UOK73547.1"/>
    <property type="molecule type" value="Genomic_DNA"/>
</dbReference>
<dbReference type="KEGG" id="apol:K9D25_23115"/>
<evidence type="ECO:0000256" key="6">
    <source>
        <dbReference type="ARBA" id="ARBA00022842"/>
    </source>
</evidence>
<evidence type="ECO:0000259" key="12">
    <source>
        <dbReference type="Pfam" id="PF21654"/>
    </source>
</evidence>
<geneLocation type="plasmid" evidence="13 14">
    <name>pB</name>
</geneLocation>
<dbReference type="GO" id="GO:0009117">
    <property type="term" value="P:nucleotide metabolic process"/>
    <property type="evidence" value="ECO:0007669"/>
    <property type="project" value="UniProtKB-KW"/>
</dbReference>
<feature type="compositionally biased region" description="Basic residues" evidence="11">
    <location>
        <begin position="26"/>
        <end position="39"/>
    </location>
</feature>
<sequence>MYDASAELLGYHDAEVNLPSTERTNMRKRRDANRARLKKGLADAGKPAPIGQRTQGSYAMHTMVQDENTDYDIDDGVYFRKDKLVGPNGGELSALSVRQMVCDALQDDRFNTPPKVLKNCVRVYYNEGFHVDVPSYRRIESTDPWTGKVVYSYDLASSDWKASDALAVTRWFKQRNEHHSHDFDDTDGQFCRVVRLLKAFARSRSSWKSLTATGFMITKLADDSFSASAGRDDIALRETMKAIRWRLEWNTTIAHPTINGETIGHDNDARPGHFKDRLMENLKHLEVLDIADCTHEAAMAAWDKVFCTDWFSQQPPPEEGSDGSGSKSARSPTRPVEKREGGRYAGSALP</sequence>
<reference evidence="13" key="1">
    <citation type="submission" date="2021-09" db="EMBL/GenBank/DDBJ databases">
        <title>Network and meta-omics reveal the key degrader and cooperation patterns in an efficient 1,4-dioxane-degrading microbial community.</title>
        <authorList>
            <person name="Dai C."/>
        </authorList>
    </citation>
    <scope>NUCLEOTIDE SEQUENCE</scope>
    <source>
        <strain evidence="13">ZM13</strain>
        <plasmid evidence="13">pB</plasmid>
    </source>
</reference>
<organism evidence="13 14">
    <name type="scientific">Ancylobacter polymorphus</name>
    <dbReference type="NCBI Taxonomy" id="223390"/>
    <lineage>
        <taxon>Bacteria</taxon>
        <taxon>Pseudomonadati</taxon>
        <taxon>Pseudomonadota</taxon>
        <taxon>Alphaproteobacteria</taxon>
        <taxon>Hyphomicrobiales</taxon>
        <taxon>Xanthobacteraceae</taxon>
        <taxon>Ancylobacter</taxon>
    </lineage>
</organism>
<keyword evidence="7" id="KW-0546">Nucleotide metabolism</keyword>
<keyword evidence="2" id="KW-0548">Nucleotidyltransferase</keyword>
<feature type="region of interest" description="Disordered" evidence="11">
    <location>
        <begin position="19"/>
        <end position="53"/>
    </location>
</feature>
<keyword evidence="6" id="KW-0460">Magnesium</keyword>
<feature type="region of interest" description="Disordered" evidence="11">
    <location>
        <begin position="312"/>
        <end position="350"/>
    </location>
</feature>
<keyword evidence="1" id="KW-0808">Transferase</keyword>
<evidence type="ECO:0000256" key="3">
    <source>
        <dbReference type="ARBA" id="ARBA00022723"/>
    </source>
</evidence>
<dbReference type="GO" id="GO:0046872">
    <property type="term" value="F:metal ion binding"/>
    <property type="evidence" value="ECO:0007669"/>
    <property type="project" value="UniProtKB-KW"/>
</dbReference>
<keyword evidence="4" id="KW-0547">Nucleotide-binding</keyword>
<dbReference type="Proteomes" id="UP000831684">
    <property type="component" value="Plasmid pB"/>
</dbReference>
<keyword evidence="13" id="KW-0614">Plasmid</keyword>
<evidence type="ECO:0000256" key="4">
    <source>
        <dbReference type="ARBA" id="ARBA00022741"/>
    </source>
</evidence>
<keyword evidence="5" id="KW-0067">ATP-binding</keyword>
<dbReference type="Pfam" id="PF21654">
    <property type="entry name" value="DncV-like_NTFase"/>
    <property type="match status" value="1"/>
</dbReference>
<evidence type="ECO:0000313" key="13">
    <source>
        <dbReference type="EMBL" id="UOK73547.1"/>
    </source>
</evidence>
<evidence type="ECO:0000256" key="8">
    <source>
        <dbReference type="ARBA" id="ARBA00023118"/>
    </source>
</evidence>
<feature type="domain" description="Cyclic GMP-AMP synthase DncV-like nucleotidyltransferase" evidence="12">
    <location>
        <begin position="53"/>
        <end position="136"/>
    </location>
</feature>
<dbReference type="GO" id="GO:0051607">
    <property type="term" value="P:defense response to virus"/>
    <property type="evidence" value="ECO:0007669"/>
    <property type="project" value="UniProtKB-KW"/>
</dbReference>
<evidence type="ECO:0000256" key="9">
    <source>
        <dbReference type="ARBA" id="ARBA00044145"/>
    </source>
</evidence>